<sequence length="135" mass="15959">MSITEYSNKKEVFYLGLLTIIKALSHENRLRILNLINQQELCVCEIETIMGVTQSNASRHLNKLNQANIIYGKKKAQWVYYHLNQDTLERYPFISLIINKELQKIKICQEDNKRLKEYLESEFTCKDLSSKNPFK</sequence>
<dbReference type="InterPro" id="IPR011991">
    <property type="entry name" value="ArsR-like_HTH"/>
</dbReference>
<evidence type="ECO:0000256" key="2">
    <source>
        <dbReference type="ARBA" id="ARBA00023125"/>
    </source>
</evidence>
<dbReference type="KEGG" id="hor:Hore_14690"/>
<dbReference type="InterPro" id="IPR036390">
    <property type="entry name" value="WH_DNA-bd_sf"/>
</dbReference>
<evidence type="ECO:0000313" key="6">
    <source>
        <dbReference type="Proteomes" id="UP000000719"/>
    </source>
</evidence>
<dbReference type="PANTHER" id="PTHR33154:SF18">
    <property type="entry name" value="ARSENICAL RESISTANCE OPERON REPRESSOR"/>
    <property type="match status" value="1"/>
</dbReference>
<evidence type="ECO:0000313" key="5">
    <source>
        <dbReference type="EMBL" id="ACL70218.1"/>
    </source>
</evidence>
<dbReference type="STRING" id="373903.Hore_14690"/>
<dbReference type="PRINTS" id="PR00778">
    <property type="entry name" value="HTHARSR"/>
</dbReference>
<proteinExistence type="predicted"/>
<dbReference type="GO" id="GO:0003700">
    <property type="term" value="F:DNA-binding transcription factor activity"/>
    <property type="evidence" value="ECO:0007669"/>
    <property type="project" value="InterPro"/>
</dbReference>
<accession>B8CY49</accession>
<keyword evidence="3" id="KW-0804">Transcription</keyword>
<dbReference type="CDD" id="cd00090">
    <property type="entry name" value="HTH_ARSR"/>
    <property type="match status" value="1"/>
</dbReference>
<evidence type="ECO:0000256" key="3">
    <source>
        <dbReference type="ARBA" id="ARBA00023163"/>
    </source>
</evidence>
<name>B8CY49_HALOH</name>
<dbReference type="AlphaFoldDB" id="B8CY49"/>
<dbReference type="Proteomes" id="UP000000719">
    <property type="component" value="Chromosome"/>
</dbReference>
<keyword evidence="2" id="KW-0238">DNA-binding</keyword>
<dbReference type="GO" id="GO:0003677">
    <property type="term" value="F:DNA binding"/>
    <property type="evidence" value="ECO:0007669"/>
    <property type="project" value="UniProtKB-KW"/>
</dbReference>
<gene>
    <name evidence="5" type="ordered locus">Hore_14690</name>
</gene>
<dbReference type="SMART" id="SM00418">
    <property type="entry name" value="HTH_ARSR"/>
    <property type="match status" value="1"/>
</dbReference>
<keyword evidence="6" id="KW-1185">Reference proteome</keyword>
<dbReference type="eggNOG" id="COG0640">
    <property type="taxonomic scope" value="Bacteria"/>
</dbReference>
<dbReference type="NCBIfam" id="NF033788">
    <property type="entry name" value="HTH_metalloreg"/>
    <property type="match status" value="1"/>
</dbReference>
<dbReference type="HOGENOM" id="CLU_097806_3_1_9"/>
<feature type="domain" description="HTH arsR-type" evidence="4">
    <location>
        <begin position="9"/>
        <end position="103"/>
    </location>
</feature>
<dbReference type="InterPro" id="IPR001845">
    <property type="entry name" value="HTH_ArsR_DNA-bd_dom"/>
</dbReference>
<dbReference type="Gene3D" id="1.10.10.10">
    <property type="entry name" value="Winged helix-like DNA-binding domain superfamily/Winged helix DNA-binding domain"/>
    <property type="match status" value="1"/>
</dbReference>
<reference evidence="5 6" key="1">
    <citation type="journal article" date="2009" name="PLoS ONE">
        <title>Genome analysis of the anaerobic thermohalophilic bacterium Halothermothrix orenii.</title>
        <authorList>
            <person name="Mavromatis K."/>
            <person name="Ivanova N."/>
            <person name="Anderson I."/>
            <person name="Lykidis A."/>
            <person name="Hooper S.D."/>
            <person name="Sun H."/>
            <person name="Kunin V."/>
            <person name="Lapidus A."/>
            <person name="Hugenholtz P."/>
            <person name="Patel B."/>
            <person name="Kyrpides N.C."/>
        </authorList>
    </citation>
    <scope>NUCLEOTIDE SEQUENCE [LARGE SCALE GENOMIC DNA]</scope>
    <source>
        <strain evidence="6">H 168 / OCM 544 / DSM 9562</strain>
    </source>
</reference>
<dbReference type="InterPro" id="IPR036388">
    <property type="entry name" value="WH-like_DNA-bd_sf"/>
</dbReference>
<organism evidence="5 6">
    <name type="scientific">Halothermothrix orenii (strain H 168 / OCM 544 / DSM 9562)</name>
    <dbReference type="NCBI Taxonomy" id="373903"/>
    <lineage>
        <taxon>Bacteria</taxon>
        <taxon>Bacillati</taxon>
        <taxon>Bacillota</taxon>
        <taxon>Clostridia</taxon>
        <taxon>Halanaerobiales</taxon>
        <taxon>Halothermotrichaceae</taxon>
        <taxon>Halothermothrix</taxon>
    </lineage>
</organism>
<evidence type="ECO:0000256" key="1">
    <source>
        <dbReference type="ARBA" id="ARBA00023015"/>
    </source>
</evidence>
<dbReference type="EMBL" id="CP001098">
    <property type="protein sequence ID" value="ACL70218.1"/>
    <property type="molecule type" value="Genomic_DNA"/>
</dbReference>
<dbReference type="InterPro" id="IPR051081">
    <property type="entry name" value="HTH_MetalResp_TranReg"/>
</dbReference>
<dbReference type="SUPFAM" id="SSF46785">
    <property type="entry name" value="Winged helix' DNA-binding domain"/>
    <property type="match status" value="1"/>
</dbReference>
<keyword evidence="1" id="KW-0805">Transcription regulation</keyword>
<dbReference type="PROSITE" id="PS50987">
    <property type="entry name" value="HTH_ARSR_2"/>
    <property type="match status" value="1"/>
</dbReference>
<protein>
    <submittedName>
        <fullName evidence="5">Regulatory protein ArsR</fullName>
    </submittedName>
</protein>
<dbReference type="PANTHER" id="PTHR33154">
    <property type="entry name" value="TRANSCRIPTIONAL REGULATOR, ARSR FAMILY"/>
    <property type="match status" value="1"/>
</dbReference>
<dbReference type="Pfam" id="PF01022">
    <property type="entry name" value="HTH_5"/>
    <property type="match status" value="1"/>
</dbReference>
<evidence type="ECO:0000259" key="4">
    <source>
        <dbReference type="PROSITE" id="PS50987"/>
    </source>
</evidence>